<keyword evidence="2" id="KW-0862">Zinc</keyword>
<evidence type="ECO:0000313" key="4">
    <source>
        <dbReference type="EMBL" id="MBE6421293.1"/>
    </source>
</evidence>
<gene>
    <name evidence="4" type="ORF">E7027_04085</name>
</gene>
<comment type="caution">
    <text evidence="4">The sequence shown here is derived from an EMBL/GenBank/DDBJ whole genome shotgun (WGS) entry which is preliminary data.</text>
</comment>
<evidence type="ECO:0000256" key="1">
    <source>
        <dbReference type="ARBA" id="ARBA00022723"/>
    </source>
</evidence>
<protein>
    <recommendedName>
        <fullName evidence="3">Threonyl/alanyl tRNA synthetase SAD domain-containing protein</fullName>
    </recommendedName>
</protein>
<evidence type="ECO:0000313" key="5">
    <source>
        <dbReference type="Proteomes" id="UP000725649"/>
    </source>
</evidence>
<name>A0A928DPQ8_9BACT</name>
<dbReference type="InterPro" id="IPR012947">
    <property type="entry name" value="tRNA_SAD"/>
</dbReference>
<sequence>MNENTQLSPKKDYFAPMHTAEHILNQTMVRVFGCERSKVNHIEKNKSKCDYFLPSAPSEEDLQEVSHLVNDVIQAQLPVFSKVVNRQEAGKLVDLSSLPPDAGDNVRLVFVGEYDICPCIGKHVQNTSEIGHFVISSHTFENGKLRIRFKLENK</sequence>
<dbReference type="Proteomes" id="UP000725649">
    <property type="component" value="Unassembled WGS sequence"/>
</dbReference>
<keyword evidence="1" id="KW-0479">Metal-binding</keyword>
<dbReference type="SMART" id="SM00863">
    <property type="entry name" value="tRNA_SAD"/>
    <property type="match status" value="1"/>
</dbReference>
<dbReference type="SUPFAM" id="SSF55186">
    <property type="entry name" value="ThrRS/AlaRS common domain"/>
    <property type="match status" value="1"/>
</dbReference>
<dbReference type="Gene3D" id="3.30.980.10">
    <property type="entry name" value="Threonyl-trna Synthetase, Chain A, domain 2"/>
    <property type="match status" value="1"/>
</dbReference>
<dbReference type="GO" id="GO:0005524">
    <property type="term" value="F:ATP binding"/>
    <property type="evidence" value="ECO:0007669"/>
    <property type="project" value="InterPro"/>
</dbReference>
<dbReference type="PANTHER" id="PTHR11777">
    <property type="entry name" value="ALANYL-TRNA SYNTHETASE"/>
    <property type="match status" value="1"/>
</dbReference>
<dbReference type="InterPro" id="IPR018163">
    <property type="entry name" value="Thr/Ala-tRNA-synth_IIc_edit"/>
</dbReference>
<dbReference type="GO" id="GO:0004813">
    <property type="term" value="F:alanine-tRNA ligase activity"/>
    <property type="evidence" value="ECO:0007669"/>
    <property type="project" value="TreeGrafter"/>
</dbReference>
<dbReference type="GO" id="GO:0002161">
    <property type="term" value="F:aminoacyl-tRNA deacylase activity"/>
    <property type="evidence" value="ECO:0007669"/>
    <property type="project" value="TreeGrafter"/>
</dbReference>
<reference evidence="4" key="1">
    <citation type="submission" date="2019-04" db="EMBL/GenBank/DDBJ databases">
        <title>Evolution of Biomass-Degrading Anaerobic Consortia Revealed by Metagenomics.</title>
        <authorList>
            <person name="Peng X."/>
        </authorList>
    </citation>
    <scope>NUCLEOTIDE SEQUENCE</scope>
    <source>
        <strain evidence="4">SIG66</strain>
    </source>
</reference>
<evidence type="ECO:0000256" key="2">
    <source>
        <dbReference type="ARBA" id="ARBA00022833"/>
    </source>
</evidence>
<dbReference type="PANTHER" id="PTHR11777:SF9">
    <property type="entry name" value="ALANINE--TRNA LIGASE, CYTOPLASMIC"/>
    <property type="match status" value="1"/>
</dbReference>
<feature type="domain" description="Threonyl/alanyl tRNA synthetase SAD" evidence="3">
    <location>
        <begin position="106"/>
        <end position="148"/>
    </location>
</feature>
<dbReference type="GO" id="GO:0006419">
    <property type="term" value="P:alanyl-tRNA aminoacylation"/>
    <property type="evidence" value="ECO:0007669"/>
    <property type="project" value="TreeGrafter"/>
</dbReference>
<accession>A0A928DPQ8</accession>
<dbReference type="GO" id="GO:0046872">
    <property type="term" value="F:metal ion binding"/>
    <property type="evidence" value="ECO:0007669"/>
    <property type="project" value="UniProtKB-KW"/>
</dbReference>
<evidence type="ECO:0000259" key="3">
    <source>
        <dbReference type="SMART" id="SM00863"/>
    </source>
</evidence>
<dbReference type="EMBL" id="SUVG01000004">
    <property type="protein sequence ID" value="MBE6421293.1"/>
    <property type="molecule type" value="Genomic_DNA"/>
</dbReference>
<organism evidence="4 5">
    <name type="scientific">Candidatus Avelusimicrobium gallicola</name>
    <dbReference type="NCBI Taxonomy" id="2562704"/>
    <lineage>
        <taxon>Bacteria</taxon>
        <taxon>Pseudomonadati</taxon>
        <taxon>Elusimicrobiota</taxon>
        <taxon>Elusimicrobia</taxon>
        <taxon>Elusimicrobiales</taxon>
        <taxon>Elusimicrobiaceae</taxon>
        <taxon>Candidatus Avelusimicrobium</taxon>
    </lineage>
</organism>
<proteinExistence type="predicted"/>
<dbReference type="InterPro" id="IPR050058">
    <property type="entry name" value="Ala-tRNA_ligase"/>
</dbReference>
<dbReference type="AlphaFoldDB" id="A0A928DPQ8"/>
<dbReference type="Pfam" id="PF07973">
    <property type="entry name" value="tRNA_SAD"/>
    <property type="match status" value="1"/>
</dbReference>